<dbReference type="GO" id="GO:0004427">
    <property type="term" value="F:inorganic diphosphate phosphatase activity"/>
    <property type="evidence" value="ECO:0007669"/>
    <property type="project" value="UniProtKB-EC"/>
</dbReference>
<evidence type="ECO:0000256" key="4">
    <source>
        <dbReference type="ARBA" id="ARBA00022801"/>
    </source>
</evidence>
<comment type="catalytic activity">
    <reaction evidence="7">
        <text>diphosphate + H2O = 2 phosphate + H(+)</text>
        <dbReference type="Rhea" id="RHEA:24576"/>
        <dbReference type="ChEBI" id="CHEBI:15377"/>
        <dbReference type="ChEBI" id="CHEBI:15378"/>
        <dbReference type="ChEBI" id="CHEBI:33019"/>
        <dbReference type="ChEBI" id="CHEBI:43474"/>
        <dbReference type="EC" id="3.6.1.1"/>
    </reaction>
</comment>
<keyword evidence="10" id="KW-1185">Reference proteome</keyword>
<evidence type="ECO:0000256" key="7">
    <source>
        <dbReference type="ARBA" id="ARBA00047820"/>
    </source>
</evidence>
<dbReference type="FunFam" id="3.90.1640.10:FF:000001">
    <property type="entry name" value="Probable manganese-dependent inorganic pyrophosphatase"/>
    <property type="match status" value="1"/>
</dbReference>
<reference evidence="9" key="1">
    <citation type="submission" date="2022-07" db="EMBL/GenBank/DDBJ databases">
        <title>Characterization of the Novel Bacterium Alteromonas immobilis LMIT006 and Alteromonas gregis LMIT007.</title>
        <authorList>
            <person name="Lin X."/>
        </authorList>
    </citation>
    <scope>NUCLEOTIDE SEQUENCE</scope>
    <source>
        <strain evidence="9">LMIT007</strain>
    </source>
</reference>
<comment type="caution">
    <text evidence="9">The sequence shown here is derived from an EMBL/GenBank/DDBJ whole genome shotgun (WGS) entry which is preliminary data.</text>
</comment>
<dbReference type="Pfam" id="PF01368">
    <property type="entry name" value="DHH"/>
    <property type="match status" value="1"/>
</dbReference>
<evidence type="ECO:0000256" key="5">
    <source>
        <dbReference type="ARBA" id="ARBA00023211"/>
    </source>
</evidence>
<keyword evidence="3" id="KW-0479">Metal-binding</keyword>
<name>A0AA41X0D8_9ALTE</name>
<evidence type="ECO:0000313" key="9">
    <source>
        <dbReference type="EMBL" id="MCP3429405.1"/>
    </source>
</evidence>
<evidence type="ECO:0000256" key="2">
    <source>
        <dbReference type="ARBA" id="ARBA00012146"/>
    </source>
</evidence>
<dbReference type="Gene3D" id="3.10.310.20">
    <property type="entry name" value="DHHA2 domain"/>
    <property type="match status" value="1"/>
</dbReference>
<evidence type="ECO:0000256" key="3">
    <source>
        <dbReference type="ARBA" id="ARBA00022723"/>
    </source>
</evidence>
<dbReference type="InterPro" id="IPR004097">
    <property type="entry name" value="DHHA2"/>
</dbReference>
<dbReference type="Proteomes" id="UP001165413">
    <property type="component" value="Unassembled WGS sequence"/>
</dbReference>
<dbReference type="InterPro" id="IPR038763">
    <property type="entry name" value="DHH_sf"/>
</dbReference>
<evidence type="ECO:0000313" key="10">
    <source>
        <dbReference type="Proteomes" id="UP001165413"/>
    </source>
</evidence>
<evidence type="ECO:0000259" key="8">
    <source>
        <dbReference type="SMART" id="SM01131"/>
    </source>
</evidence>
<dbReference type="SMART" id="SM01131">
    <property type="entry name" value="DHHA2"/>
    <property type="match status" value="1"/>
</dbReference>
<dbReference type="InterPro" id="IPR001667">
    <property type="entry name" value="DDH_dom"/>
</dbReference>
<dbReference type="AlphaFoldDB" id="A0AA41X0D8"/>
<comment type="cofactor">
    <cofactor evidence="1">
        <name>Mn(2+)</name>
        <dbReference type="ChEBI" id="CHEBI:29035"/>
    </cofactor>
</comment>
<keyword evidence="4 9" id="KW-0378">Hydrolase</keyword>
<evidence type="ECO:0000256" key="6">
    <source>
        <dbReference type="ARBA" id="ARBA00032535"/>
    </source>
</evidence>
<accession>A0AA41X0D8</accession>
<dbReference type="SUPFAM" id="SSF64182">
    <property type="entry name" value="DHH phosphoesterases"/>
    <property type="match status" value="1"/>
</dbReference>
<dbReference type="InterPro" id="IPR038222">
    <property type="entry name" value="DHHA2_dom_sf"/>
</dbReference>
<dbReference type="RefSeq" id="WP_254101696.1">
    <property type="nucleotide sequence ID" value="NZ_JANATA010000020.1"/>
</dbReference>
<dbReference type="Gene3D" id="3.90.1640.10">
    <property type="entry name" value="inorganic pyrophosphatase (n-terminal core)"/>
    <property type="match status" value="1"/>
</dbReference>
<gene>
    <name evidence="9" type="ORF">NLF92_10655</name>
</gene>
<dbReference type="EMBL" id="JANATA010000020">
    <property type="protein sequence ID" value="MCP3429405.1"/>
    <property type="molecule type" value="Genomic_DNA"/>
</dbReference>
<evidence type="ECO:0000256" key="1">
    <source>
        <dbReference type="ARBA" id="ARBA00001936"/>
    </source>
</evidence>
<dbReference type="PANTHER" id="PTHR12112">
    <property type="entry name" value="BNIP - RELATED"/>
    <property type="match status" value="1"/>
</dbReference>
<protein>
    <recommendedName>
        <fullName evidence="2">inorganic diphosphatase</fullName>
        <ecNumber evidence="2">3.6.1.1</ecNumber>
    </recommendedName>
    <alternativeName>
        <fullName evidence="6">Pyrophosphate phospho-hydrolase</fullName>
    </alternativeName>
</protein>
<dbReference type="EC" id="3.6.1.1" evidence="2"/>
<dbReference type="NCBIfam" id="NF003877">
    <property type="entry name" value="PRK05427.1"/>
    <property type="match status" value="1"/>
</dbReference>
<feature type="domain" description="DHHA2" evidence="8">
    <location>
        <begin position="179"/>
        <end position="305"/>
    </location>
</feature>
<dbReference type="Pfam" id="PF02833">
    <property type="entry name" value="DHHA2"/>
    <property type="match status" value="1"/>
</dbReference>
<keyword evidence="5" id="KW-0464">Manganese</keyword>
<sequence>MAMYVVGHKIPDSDSICGALAIAYLKNQIGEEAIPTRLGDVSPETQFILDKFGFTAPELKMSYAGEEVYIVDHTEKTQAPDDIDEATVVGVVDHHKLGDLTTSTPLECWIRPVGCSNTIVKMMYDFYNVDIPPAYAGIMMCAILSDTVIFKSPTCTTADIKCVEALAEIAGIEDYKALGMEMFKVKSAVQGTPTRDLVMRDFKDFDMHGNLVGIGQLEVIDLSVFDEIKADLAADIIKLKEEGKRHSVMLLLTDIMKEGSLMLIASDNETIIADAYGVTVENNEVWLDGVLSRKKQVVPPLQDGFANA</sequence>
<dbReference type="PANTHER" id="PTHR12112:SF22">
    <property type="entry name" value="MANGANESE-DEPENDENT INORGANIC PYROPHOSPHATASE-RELATED"/>
    <property type="match status" value="1"/>
</dbReference>
<proteinExistence type="predicted"/>
<organism evidence="9 10">
    <name type="scientific">Opacimonas viscosa</name>
    <dbReference type="NCBI Taxonomy" id="2961944"/>
    <lineage>
        <taxon>Bacteria</taxon>
        <taxon>Pseudomonadati</taxon>
        <taxon>Pseudomonadota</taxon>
        <taxon>Gammaproteobacteria</taxon>
        <taxon>Alteromonadales</taxon>
        <taxon>Alteromonadaceae</taxon>
        <taxon>Opacimonas</taxon>
    </lineage>
</organism>
<dbReference type="GO" id="GO:0046872">
    <property type="term" value="F:metal ion binding"/>
    <property type="evidence" value="ECO:0007669"/>
    <property type="project" value="UniProtKB-KW"/>
</dbReference>
<dbReference type="GO" id="GO:0005737">
    <property type="term" value="C:cytoplasm"/>
    <property type="evidence" value="ECO:0007669"/>
    <property type="project" value="InterPro"/>
</dbReference>